<evidence type="ECO:0000313" key="1">
    <source>
        <dbReference type="EMBL" id="CZR37963.1"/>
    </source>
</evidence>
<dbReference type="Proteomes" id="UP000183971">
    <property type="component" value="Unassembled WGS sequence"/>
</dbReference>
<dbReference type="RefSeq" id="XP_031078556.1">
    <property type="nucleotide sequence ID" value="XM_031228196.1"/>
</dbReference>
<proteinExistence type="predicted"/>
<dbReference type="GeneID" id="42051725"/>
<dbReference type="VEuPathDB" id="FungiDB:FPRO_06846"/>
<dbReference type="EMBL" id="FJOF01000003">
    <property type="protein sequence ID" value="CZR37963.1"/>
    <property type="molecule type" value="Genomic_DNA"/>
</dbReference>
<name>A0A1L7VB69_FUSPR</name>
<comment type="caution">
    <text evidence="1">The sequence shown here is derived from an EMBL/GenBank/DDBJ whole genome shotgun (WGS) entry which is preliminary data.</text>
</comment>
<protein>
    <submittedName>
        <fullName evidence="1">Uncharacterized protein</fullName>
    </submittedName>
</protein>
<gene>
    <name evidence="1" type="ORF">FPRO_06846</name>
</gene>
<keyword evidence="2" id="KW-1185">Reference proteome</keyword>
<sequence>MTELELRSTHDDVHSQAQPQLWGKQIQEAPQCITLMAKCKLLLSKASMEGLEVSPNGPEQEPLLVVMGRFCRMGESTFRSTATRMKAVGRLTHDMWKLDGTLDSVTKHINMKPCRMRDLRLQSHMKSGLSKIGQSVSEISAVKDEFSEWRRTTNNLLDCLKNKTFSGRASPFVLASVIASTISDSPLGSIVRLGSQWWLGTTIRRLKQQISTLNTVLVESRSENESLTKMIDILKITLEDLDKLQREISKFMDFLISIQDIVAEVKDGDDRVLIKDLTAKDIDDMNDDPQLKKDYLRDVSLMKERLSIASRATGLYTELSDKFILPAIDWVGTLSTLNLSDEAYGEMELQISAKRLELSEGAEQLVTKRVAEIGIELKARCPQAAVTELADDDSEEFEERVNTQV</sequence>
<accession>A0A1L7VB69</accession>
<reference evidence="2" key="1">
    <citation type="journal article" date="2016" name="Genome Biol. Evol.">
        <title>Comparative 'omics' of the Fusarium fujikuroi species complex highlights differences in genetic potential and metabolite synthesis.</title>
        <authorList>
            <person name="Niehaus E.-M."/>
            <person name="Muensterkoetter M."/>
            <person name="Proctor R.H."/>
            <person name="Brown D.W."/>
            <person name="Sharon A."/>
            <person name="Idan Y."/>
            <person name="Oren-Young L."/>
            <person name="Sieber C.M."/>
            <person name="Novak O."/>
            <person name="Pencik A."/>
            <person name="Tarkowska D."/>
            <person name="Hromadova K."/>
            <person name="Freeman S."/>
            <person name="Maymon M."/>
            <person name="Elazar M."/>
            <person name="Youssef S.A."/>
            <person name="El-Shabrawy E.S.M."/>
            <person name="Shalaby A.B.A."/>
            <person name="Houterman P."/>
            <person name="Brock N.L."/>
            <person name="Burkhardt I."/>
            <person name="Tsavkelova E.A."/>
            <person name="Dickschat J.S."/>
            <person name="Galuszka P."/>
            <person name="Gueldener U."/>
            <person name="Tudzynski B."/>
        </authorList>
    </citation>
    <scope>NUCLEOTIDE SEQUENCE [LARGE SCALE GENOMIC DNA]</scope>
    <source>
        <strain evidence="2">ET1</strain>
    </source>
</reference>
<evidence type="ECO:0000313" key="2">
    <source>
        <dbReference type="Proteomes" id="UP000183971"/>
    </source>
</evidence>
<dbReference type="AlphaFoldDB" id="A0A1L7VB69"/>
<organism evidence="1 2">
    <name type="scientific">Fusarium proliferatum (strain ET1)</name>
    <name type="common">Orchid endophyte fungus</name>
    <dbReference type="NCBI Taxonomy" id="1227346"/>
    <lineage>
        <taxon>Eukaryota</taxon>
        <taxon>Fungi</taxon>
        <taxon>Dikarya</taxon>
        <taxon>Ascomycota</taxon>
        <taxon>Pezizomycotina</taxon>
        <taxon>Sordariomycetes</taxon>
        <taxon>Hypocreomycetidae</taxon>
        <taxon>Hypocreales</taxon>
        <taxon>Nectriaceae</taxon>
        <taxon>Fusarium</taxon>
        <taxon>Fusarium fujikuroi species complex</taxon>
    </lineage>
</organism>